<dbReference type="EMBL" id="LSBI01000008">
    <property type="protein sequence ID" value="OAQ82794.1"/>
    <property type="molecule type" value="Genomic_DNA"/>
</dbReference>
<evidence type="ECO:0000313" key="2">
    <source>
        <dbReference type="EMBL" id="OAQ74687.1"/>
    </source>
</evidence>
<dbReference type="EMBL" id="LSBH01000009">
    <property type="protein sequence ID" value="OAQ74687.1"/>
    <property type="molecule type" value="Genomic_DNA"/>
</dbReference>
<comment type="caution">
    <text evidence="2">The sequence shown here is derived from an EMBL/GenBank/DDBJ whole genome shotgun (WGS) entry which is preliminary data.</text>
</comment>
<dbReference type="Proteomes" id="UP000078340">
    <property type="component" value="Unassembled WGS sequence"/>
</dbReference>
<evidence type="ECO:0000313" key="3">
    <source>
        <dbReference type="EMBL" id="OAQ82794.1"/>
    </source>
</evidence>
<sequence length="91" mass="10212">MVCSRKDEVTWNRSAGRKSRAAEDTGNKWASCTDKLLIRADRNSRNTRWPVTSRLAVRGASGYVEQCLVARRRRCRAFDGPSKIKTGSSPP</sequence>
<dbReference type="AlphaFoldDB" id="A0A179GA46"/>
<organism evidence="2 4">
    <name type="scientific">Purpureocillium lilacinum</name>
    <name type="common">Paecilomyces lilacinus</name>
    <dbReference type="NCBI Taxonomy" id="33203"/>
    <lineage>
        <taxon>Eukaryota</taxon>
        <taxon>Fungi</taxon>
        <taxon>Dikarya</taxon>
        <taxon>Ascomycota</taxon>
        <taxon>Pezizomycotina</taxon>
        <taxon>Sordariomycetes</taxon>
        <taxon>Hypocreomycetidae</taxon>
        <taxon>Hypocreales</taxon>
        <taxon>Ophiocordycipitaceae</taxon>
        <taxon>Purpureocillium</taxon>
    </lineage>
</organism>
<gene>
    <name evidence="2" type="ORF">VFPBJ_09982</name>
    <name evidence="3" type="ORF">VFPFJ_08597</name>
</gene>
<dbReference type="Proteomes" id="UP000078240">
    <property type="component" value="Unassembled WGS sequence"/>
</dbReference>
<reference evidence="2 4" key="1">
    <citation type="submission" date="2016-01" db="EMBL/GenBank/DDBJ databases">
        <title>Biosynthesis of antibiotic leucinostatins and their inhibition on Phytophthora in bio-control Purpureocillium lilacinum.</title>
        <authorList>
            <person name="Wang G."/>
            <person name="Liu Z."/>
            <person name="Lin R."/>
            <person name="Li E."/>
            <person name="Mao Z."/>
            <person name="Ling J."/>
            <person name="Yin W."/>
            <person name="Xie B."/>
        </authorList>
    </citation>
    <scope>NUCLEOTIDE SEQUENCE [LARGE SCALE GENOMIC DNA]</scope>
    <source>
        <strain evidence="2">PLBJ-1</strain>
        <strain evidence="3">PLFJ-1</strain>
    </source>
</reference>
<accession>A0A179GA46</accession>
<evidence type="ECO:0000256" key="1">
    <source>
        <dbReference type="SAM" id="MobiDB-lite"/>
    </source>
</evidence>
<feature type="compositionally biased region" description="Basic and acidic residues" evidence="1">
    <location>
        <begin position="1"/>
        <end position="10"/>
    </location>
</feature>
<proteinExistence type="predicted"/>
<evidence type="ECO:0000313" key="4">
    <source>
        <dbReference type="Proteomes" id="UP000078240"/>
    </source>
</evidence>
<name>A0A179GA46_PURLI</name>
<protein>
    <submittedName>
        <fullName evidence="2">Uncharacterized protein</fullName>
    </submittedName>
</protein>
<feature type="region of interest" description="Disordered" evidence="1">
    <location>
        <begin position="1"/>
        <end position="24"/>
    </location>
</feature>